<gene>
    <name evidence="2" type="primary">grrA</name>
    <name evidence="2" type="ORF">IQ217_16120</name>
</gene>
<dbReference type="InterPro" id="IPR026356">
    <property type="entry name" value="GrrA/OscA1_RiPP"/>
</dbReference>
<accession>A0ABR9VWU3</accession>
<dbReference type="RefSeq" id="WP_194020732.1">
    <property type="nucleotide sequence ID" value="NZ_JADEVV010000059.1"/>
</dbReference>
<keyword evidence="1" id="KW-0732">Signal</keyword>
<sequence>MSINNCSSWMAFVLALTAIGTVAEPSSALEANAHNPLAARLNNLSAALQQRANQLPSQEAPSNRADLQAGFANRGGGGGGFGNARRGGWGNGAGGGGFANVGRGGWADGGGGGGFANINNPWGNGWGDGGGFANRVGGGGFVNRW</sequence>
<organism evidence="2 3">
    <name type="scientific">Synechocystis salina LEGE 00031</name>
    <dbReference type="NCBI Taxonomy" id="1828736"/>
    <lineage>
        <taxon>Bacteria</taxon>
        <taxon>Bacillati</taxon>
        <taxon>Cyanobacteriota</taxon>
        <taxon>Cyanophyceae</taxon>
        <taxon>Synechococcales</taxon>
        <taxon>Merismopediaceae</taxon>
        <taxon>Synechocystis</taxon>
    </lineage>
</organism>
<keyword evidence="3" id="KW-1185">Reference proteome</keyword>
<dbReference type="Proteomes" id="UP000658720">
    <property type="component" value="Unassembled WGS sequence"/>
</dbReference>
<evidence type="ECO:0000313" key="2">
    <source>
        <dbReference type="EMBL" id="MBE9255333.1"/>
    </source>
</evidence>
<name>A0ABR9VWU3_9SYNC</name>
<feature type="chain" id="PRO_5046542104" evidence="1">
    <location>
        <begin position="24"/>
        <end position="145"/>
    </location>
</feature>
<evidence type="ECO:0000256" key="1">
    <source>
        <dbReference type="SAM" id="SignalP"/>
    </source>
</evidence>
<evidence type="ECO:0000313" key="3">
    <source>
        <dbReference type="Proteomes" id="UP000658720"/>
    </source>
</evidence>
<proteinExistence type="predicted"/>
<dbReference type="NCBIfam" id="TIGR04260">
    <property type="entry name" value="Cyano_gly_rpt"/>
    <property type="match status" value="1"/>
</dbReference>
<feature type="signal peptide" evidence="1">
    <location>
        <begin position="1"/>
        <end position="23"/>
    </location>
</feature>
<dbReference type="EMBL" id="JADEVV010000059">
    <property type="protein sequence ID" value="MBE9255333.1"/>
    <property type="molecule type" value="Genomic_DNA"/>
</dbReference>
<protein>
    <submittedName>
        <fullName evidence="2">RSAM-associated Gly-rich repeat protein</fullName>
    </submittedName>
</protein>
<reference evidence="2 3" key="1">
    <citation type="submission" date="2020-10" db="EMBL/GenBank/DDBJ databases">
        <authorList>
            <person name="Castelo-Branco R."/>
            <person name="Eusebio N."/>
            <person name="Adriana R."/>
            <person name="Vieira A."/>
            <person name="Brugerolle De Fraissinette N."/>
            <person name="Rezende De Castro R."/>
            <person name="Schneider M.P."/>
            <person name="Vasconcelos V."/>
            <person name="Leao P.N."/>
        </authorList>
    </citation>
    <scope>NUCLEOTIDE SEQUENCE [LARGE SCALE GENOMIC DNA]</scope>
    <source>
        <strain evidence="2 3">LEGE 00031</strain>
    </source>
</reference>
<comment type="caution">
    <text evidence="2">The sequence shown here is derived from an EMBL/GenBank/DDBJ whole genome shotgun (WGS) entry which is preliminary data.</text>
</comment>